<comment type="caution">
    <text evidence="1">The sequence shown here is derived from an EMBL/GenBank/DDBJ whole genome shotgun (WGS) entry which is preliminary data.</text>
</comment>
<keyword evidence="2" id="KW-1185">Reference proteome</keyword>
<reference evidence="1" key="1">
    <citation type="submission" date="2019-03" db="EMBL/GenBank/DDBJ databases">
        <title>Metabolic reconstructions from genomes of highly enriched 'Candidatus Accumulibacter' and 'Candidatus Competibacter' bioreactor populations.</title>
        <authorList>
            <person name="Annavajhala M.K."/>
            <person name="Welles L."/>
            <person name="Abbas B."/>
            <person name="Sorokin D."/>
            <person name="Park H."/>
            <person name="Van Loosdrecht M."/>
            <person name="Chandran K."/>
        </authorList>
    </citation>
    <scope>NUCLEOTIDE SEQUENCE</scope>
    <source>
        <strain evidence="1">SBR_L</strain>
    </source>
</reference>
<sequence>MNKRRLLNLPASRQSELRLQYPWLKEVHEGERPKRVQVLSVTVFDHWLSREEACDLLENISPAEQARRDALHAKFCALLVASTTVFSFVFRRRQKDRLVFREFTSASALANYCSPRGGRMLGHRQFYVALPELDCVFYESWDDTNHFFFTKPTAMGAISEWATQSGLYVLQHG</sequence>
<evidence type="ECO:0000313" key="1">
    <source>
        <dbReference type="EMBL" id="NMQ04028.1"/>
    </source>
</evidence>
<protein>
    <submittedName>
        <fullName evidence="1">Uncharacterized protein</fullName>
    </submittedName>
</protein>
<dbReference type="Proteomes" id="UP000886469">
    <property type="component" value="Unassembled WGS sequence"/>
</dbReference>
<name>A0ABX1T312_9PROT</name>
<proteinExistence type="predicted"/>
<gene>
    <name evidence="1" type="ORF">E4Q08_01475</name>
</gene>
<dbReference type="RefSeq" id="WP_169069078.1">
    <property type="nucleotide sequence ID" value="NZ_JAZKUC010000002.1"/>
</dbReference>
<evidence type="ECO:0000313" key="2">
    <source>
        <dbReference type="Proteomes" id="UP000886469"/>
    </source>
</evidence>
<organism evidence="1 2">
    <name type="scientific">Candidatus Accumulibacter contiguus</name>
    <dbReference type="NCBI Taxonomy" id="2954381"/>
    <lineage>
        <taxon>Bacteria</taxon>
        <taxon>Pseudomonadati</taxon>
        <taxon>Pseudomonadota</taxon>
        <taxon>Betaproteobacteria</taxon>
        <taxon>Candidatus Accumulibacter</taxon>
    </lineage>
</organism>
<accession>A0ABX1T312</accession>
<dbReference type="EMBL" id="SPMX01000003">
    <property type="protein sequence ID" value="NMQ04028.1"/>
    <property type="molecule type" value="Genomic_DNA"/>
</dbReference>